<name>A0A4R1YSF6_9RHOB</name>
<gene>
    <name evidence="2" type="ORF">EV216_1167</name>
</gene>
<organism evidence="2 3">
    <name type="scientific">Rhodovulum steppense</name>
    <dbReference type="NCBI Taxonomy" id="540251"/>
    <lineage>
        <taxon>Bacteria</taxon>
        <taxon>Pseudomonadati</taxon>
        <taxon>Pseudomonadota</taxon>
        <taxon>Alphaproteobacteria</taxon>
        <taxon>Rhodobacterales</taxon>
        <taxon>Paracoccaceae</taxon>
        <taxon>Rhodovulum</taxon>
    </lineage>
</organism>
<dbReference type="InterPro" id="IPR029479">
    <property type="entry name" value="Nitroreductase"/>
</dbReference>
<sequence>MAATAPQPERFAPAFRDELSRLMRWRRDVRHFRPDPVDEALLDRCLDAFRLAPSVGLSEPWRILRLDSETARQAARANFEAANAAALAGYDGEKAALYPRLKLSGMDRAPVQLAVFCDEATPQGAGLGAATMPEMRRYSVVAAISMFWLAARAEGLGVGWVSVLDPDRLCRDLAVPDDWSLVAYLCIGWPEVERDHPELEEVGWERRAEALHVEGR</sequence>
<dbReference type="NCBIfam" id="TIGR02476">
    <property type="entry name" value="BluB"/>
    <property type="match status" value="1"/>
</dbReference>
<dbReference type="Proteomes" id="UP000295277">
    <property type="component" value="Unassembled WGS sequence"/>
</dbReference>
<dbReference type="AlphaFoldDB" id="A0A4R1YSF6"/>
<proteinExistence type="predicted"/>
<protein>
    <submittedName>
        <fullName evidence="2">Cob(II)yrinic acid a,c-diamide reductase</fullName>
    </submittedName>
</protein>
<keyword evidence="3" id="KW-1185">Reference proteome</keyword>
<feature type="domain" description="Nitroreductase" evidence="1">
    <location>
        <begin position="24"/>
        <end position="189"/>
    </location>
</feature>
<dbReference type="EMBL" id="SLVM01000016">
    <property type="protein sequence ID" value="TCM82553.1"/>
    <property type="molecule type" value="Genomic_DNA"/>
</dbReference>
<dbReference type="Gene3D" id="3.40.109.10">
    <property type="entry name" value="NADH Oxidase"/>
    <property type="match status" value="1"/>
</dbReference>
<dbReference type="Pfam" id="PF00881">
    <property type="entry name" value="Nitroreductase"/>
    <property type="match status" value="1"/>
</dbReference>
<dbReference type="PANTHER" id="PTHR23026">
    <property type="entry name" value="NADPH NITROREDUCTASE"/>
    <property type="match status" value="1"/>
</dbReference>
<dbReference type="SUPFAM" id="SSF55469">
    <property type="entry name" value="FMN-dependent nitroreductase-like"/>
    <property type="match status" value="1"/>
</dbReference>
<evidence type="ECO:0000259" key="1">
    <source>
        <dbReference type="Pfam" id="PF00881"/>
    </source>
</evidence>
<evidence type="ECO:0000313" key="2">
    <source>
        <dbReference type="EMBL" id="TCM82553.1"/>
    </source>
</evidence>
<dbReference type="InterPro" id="IPR050627">
    <property type="entry name" value="Nitroreductase/BluB"/>
</dbReference>
<reference evidence="2 3" key="1">
    <citation type="submission" date="2019-03" db="EMBL/GenBank/DDBJ databases">
        <title>Genomic Encyclopedia of Type Strains, Phase IV (KMG-IV): sequencing the most valuable type-strain genomes for metagenomic binning, comparative biology and taxonomic classification.</title>
        <authorList>
            <person name="Goeker M."/>
        </authorList>
    </citation>
    <scope>NUCLEOTIDE SEQUENCE [LARGE SCALE GENOMIC DNA]</scope>
    <source>
        <strain evidence="2 3">DSM 21153</strain>
    </source>
</reference>
<dbReference type="InterPro" id="IPR012825">
    <property type="entry name" value="BluB"/>
</dbReference>
<dbReference type="InterPro" id="IPR000415">
    <property type="entry name" value="Nitroreductase-like"/>
</dbReference>
<accession>A0A4R1YSF6</accession>
<dbReference type="PANTHER" id="PTHR23026:SF123">
    <property type="entry name" value="NAD(P)H NITROREDUCTASE RV3131-RELATED"/>
    <property type="match status" value="1"/>
</dbReference>
<dbReference type="RefSeq" id="WP_132695620.1">
    <property type="nucleotide sequence ID" value="NZ_SLVM01000016.1"/>
</dbReference>
<comment type="caution">
    <text evidence="2">The sequence shown here is derived from an EMBL/GenBank/DDBJ whole genome shotgun (WGS) entry which is preliminary data.</text>
</comment>
<dbReference type="OrthoDB" id="9773807at2"/>
<evidence type="ECO:0000313" key="3">
    <source>
        <dbReference type="Proteomes" id="UP000295277"/>
    </source>
</evidence>
<dbReference type="GO" id="GO:0016491">
    <property type="term" value="F:oxidoreductase activity"/>
    <property type="evidence" value="ECO:0007669"/>
    <property type="project" value="InterPro"/>
</dbReference>